<evidence type="ECO:0000313" key="1">
    <source>
        <dbReference type="EMBL" id="ETO13556.1"/>
    </source>
</evidence>
<gene>
    <name evidence="1" type="ORF">RFI_23808</name>
</gene>
<reference evidence="1 2" key="1">
    <citation type="journal article" date="2013" name="Curr. Biol.">
        <title>The Genome of the Foraminiferan Reticulomyxa filosa.</title>
        <authorList>
            <person name="Glockner G."/>
            <person name="Hulsmann N."/>
            <person name="Schleicher M."/>
            <person name="Noegel A.A."/>
            <person name="Eichinger L."/>
            <person name="Gallinger C."/>
            <person name="Pawlowski J."/>
            <person name="Sierra R."/>
            <person name="Euteneuer U."/>
            <person name="Pillet L."/>
            <person name="Moustafa A."/>
            <person name="Platzer M."/>
            <person name="Groth M."/>
            <person name="Szafranski K."/>
            <person name="Schliwa M."/>
        </authorList>
    </citation>
    <scope>NUCLEOTIDE SEQUENCE [LARGE SCALE GENOMIC DNA]</scope>
</reference>
<dbReference type="AlphaFoldDB" id="X6MIR1"/>
<dbReference type="Proteomes" id="UP000023152">
    <property type="component" value="Unassembled WGS sequence"/>
</dbReference>
<evidence type="ECO:0000313" key="2">
    <source>
        <dbReference type="Proteomes" id="UP000023152"/>
    </source>
</evidence>
<name>X6MIR1_RETFI</name>
<keyword evidence="2" id="KW-1185">Reference proteome</keyword>
<feature type="non-terminal residue" evidence="1">
    <location>
        <position position="212"/>
    </location>
</feature>
<dbReference type="EMBL" id="ASPP01020539">
    <property type="protein sequence ID" value="ETO13556.1"/>
    <property type="molecule type" value="Genomic_DNA"/>
</dbReference>
<organism evidence="1 2">
    <name type="scientific">Reticulomyxa filosa</name>
    <dbReference type="NCBI Taxonomy" id="46433"/>
    <lineage>
        <taxon>Eukaryota</taxon>
        <taxon>Sar</taxon>
        <taxon>Rhizaria</taxon>
        <taxon>Retaria</taxon>
        <taxon>Foraminifera</taxon>
        <taxon>Monothalamids</taxon>
        <taxon>Reticulomyxidae</taxon>
        <taxon>Reticulomyxa</taxon>
    </lineage>
</organism>
<proteinExistence type="predicted"/>
<sequence length="212" mass="25173">MIRGAIFDLGNTLTFRTKKFHEKEAMKEMANMFAKHCKWTEEQTVFLFFFLKKKMGQRNTFSFPSSSKQMNKKTNCKKDKFYQKYYEYYVNVFKLEKDYIGTWTVLDAGSSDEIPIRLELFANETQFFFFFELLEKKKKKAVNHPLRVLNGIGDVIYNVFKSLKEDMSLLTDDILNEATEIMRIPIDRFELGDGVHDTLSYLKKEMNMRMAL</sequence>
<comment type="caution">
    <text evidence="1">The sequence shown here is derived from an EMBL/GenBank/DDBJ whole genome shotgun (WGS) entry which is preliminary data.</text>
</comment>
<protein>
    <submittedName>
        <fullName evidence="1">Uncharacterized protein</fullName>
    </submittedName>
</protein>
<accession>X6MIR1</accession>